<dbReference type="PANTHER" id="PTHR21738:SF0">
    <property type="entry name" value="RIBOSOMAL RNA PROCESSING PROTEIN 36 HOMOLOG"/>
    <property type="match status" value="1"/>
</dbReference>
<keyword evidence="3 9" id="KW-0690">Ribosome biogenesis</keyword>
<evidence type="ECO:0000256" key="6">
    <source>
        <dbReference type="ARBA" id="ARBA00023242"/>
    </source>
</evidence>
<reference evidence="11 12" key="1">
    <citation type="submission" date="2017-03" db="EMBL/GenBank/DDBJ databases">
        <title>Widespread Adenine N6-methylation of Active Genes in Fungi.</title>
        <authorList>
            <consortium name="DOE Joint Genome Institute"/>
            <person name="Mondo S.J."/>
            <person name="Dannebaum R.O."/>
            <person name="Kuo R.C."/>
            <person name="Louie K.B."/>
            <person name="Bewick A.J."/>
            <person name="Labutti K."/>
            <person name="Haridas S."/>
            <person name="Kuo A."/>
            <person name="Salamov A."/>
            <person name="Ahrendt S.R."/>
            <person name="Lau R."/>
            <person name="Bowen B.P."/>
            <person name="Lipzen A."/>
            <person name="Sullivan W."/>
            <person name="Andreopoulos W.B."/>
            <person name="Clum A."/>
            <person name="Lindquist E."/>
            <person name="Daum C."/>
            <person name="Northen T.R."/>
            <person name="Ramamoorthy G."/>
            <person name="Schmitz R.J."/>
            <person name="Gryganskyi A."/>
            <person name="Culley D."/>
            <person name="Magnuson J."/>
            <person name="James T.Y."/>
            <person name="O'Malley M.A."/>
            <person name="Stajich J.E."/>
            <person name="Spatafora J.W."/>
            <person name="Visel A."/>
            <person name="Grigoriev I.V."/>
        </authorList>
    </citation>
    <scope>NUCLEOTIDE SEQUENCE [LARGE SCALE GENOMIC DNA]</scope>
    <source>
        <strain evidence="11 12">NRRL Y-17943</strain>
    </source>
</reference>
<evidence type="ECO:0000256" key="9">
    <source>
        <dbReference type="RuleBase" id="RU368027"/>
    </source>
</evidence>
<evidence type="ECO:0000256" key="8">
    <source>
        <dbReference type="ARBA" id="ARBA00025053"/>
    </source>
</evidence>
<dbReference type="GO" id="GO:0005730">
    <property type="term" value="C:nucleolus"/>
    <property type="evidence" value="ECO:0007669"/>
    <property type="project" value="UniProtKB-SubCell"/>
</dbReference>
<feature type="region of interest" description="Disordered" evidence="10">
    <location>
        <begin position="204"/>
        <end position="238"/>
    </location>
</feature>
<feature type="compositionally biased region" description="Polar residues" evidence="10">
    <location>
        <begin position="41"/>
        <end position="51"/>
    </location>
</feature>
<feature type="compositionally biased region" description="Basic and acidic residues" evidence="10">
    <location>
        <begin position="277"/>
        <end position="292"/>
    </location>
</feature>
<evidence type="ECO:0000313" key="12">
    <source>
        <dbReference type="Proteomes" id="UP000193218"/>
    </source>
</evidence>
<evidence type="ECO:0000256" key="4">
    <source>
        <dbReference type="ARBA" id="ARBA00022552"/>
    </source>
</evidence>
<organism evidence="11 12">
    <name type="scientific">Kockovaella imperatae</name>
    <dbReference type="NCBI Taxonomy" id="4999"/>
    <lineage>
        <taxon>Eukaryota</taxon>
        <taxon>Fungi</taxon>
        <taxon>Dikarya</taxon>
        <taxon>Basidiomycota</taxon>
        <taxon>Agaricomycotina</taxon>
        <taxon>Tremellomycetes</taxon>
        <taxon>Tremellales</taxon>
        <taxon>Cuniculitremaceae</taxon>
        <taxon>Kockovaella</taxon>
    </lineage>
</organism>
<sequence>MSSSSGRSISPEEGVGAWEPDEWDGSDSVTSSELESEAGPSRTSIEGSVNSGLRKIPLDVLVKAQRSVQRRLPTESSSLSQPSGSSASRKPRNAKERNTGEQDHPLERSSKNAPMVLSSKRQTSRARQVVDLPSSSSRDPRFASEPSQSVSRSIVPSVLRSEFDEISRALAVARRAEKTCPLVEKHKWSEECERLDRAHNRVRSRLDTIEQDERDRAALSEARKEEREKQKAGKAPWYLKKSQRKDILLHARFKALEEKGGKRAVRKAVEKKRRQVAGKEKKSRPDARARRQ</sequence>
<keyword evidence="6 9" id="KW-0539">Nucleus</keyword>
<feature type="compositionally biased region" description="Polar residues" evidence="10">
    <location>
        <begin position="145"/>
        <end position="154"/>
    </location>
</feature>
<dbReference type="AlphaFoldDB" id="A0A1Y1UJW1"/>
<dbReference type="FunCoup" id="A0A1Y1UJW1">
    <property type="interactions" value="280"/>
</dbReference>
<feature type="compositionally biased region" description="Basic and acidic residues" evidence="10">
    <location>
        <begin position="93"/>
        <end position="110"/>
    </location>
</feature>
<accession>A0A1Y1UJW1</accession>
<name>A0A1Y1UJW1_9TREE</name>
<feature type="region of interest" description="Disordered" evidence="10">
    <location>
        <begin position="259"/>
        <end position="292"/>
    </location>
</feature>
<keyword evidence="4 9" id="KW-0698">rRNA processing</keyword>
<feature type="compositionally biased region" description="Basic residues" evidence="10">
    <location>
        <begin position="262"/>
        <end position="276"/>
    </location>
</feature>
<dbReference type="STRING" id="4999.A0A1Y1UJW1"/>
<feature type="compositionally biased region" description="Low complexity" evidence="10">
    <location>
        <begin position="76"/>
        <end position="88"/>
    </location>
</feature>
<comment type="subcellular location">
    <subcellularLocation>
        <location evidence="1 9">Nucleus</location>
        <location evidence="1 9">Nucleolus</location>
    </subcellularLocation>
</comment>
<evidence type="ECO:0000313" key="11">
    <source>
        <dbReference type="EMBL" id="ORX37756.1"/>
    </source>
</evidence>
<evidence type="ECO:0000256" key="3">
    <source>
        <dbReference type="ARBA" id="ARBA00022517"/>
    </source>
</evidence>
<dbReference type="RefSeq" id="XP_021871743.1">
    <property type="nucleotide sequence ID" value="XM_022015558.1"/>
</dbReference>
<evidence type="ECO:0000256" key="2">
    <source>
        <dbReference type="ARBA" id="ARBA00009418"/>
    </source>
</evidence>
<keyword evidence="5" id="KW-0175">Coiled coil</keyword>
<comment type="subunit">
    <text evidence="9">Associates with 90S and pre-40S pre-ribosomal particles.</text>
</comment>
<dbReference type="GO" id="GO:0000462">
    <property type="term" value="P:maturation of SSU-rRNA from tricistronic rRNA transcript (SSU-rRNA, 5.8S rRNA, LSU-rRNA)"/>
    <property type="evidence" value="ECO:0007669"/>
    <property type="project" value="TreeGrafter"/>
</dbReference>
<evidence type="ECO:0000256" key="10">
    <source>
        <dbReference type="SAM" id="MobiDB-lite"/>
    </source>
</evidence>
<dbReference type="InterPro" id="IPR009292">
    <property type="entry name" value="RRP36"/>
</dbReference>
<dbReference type="GeneID" id="33557367"/>
<keyword evidence="12" id="KW-1185">Reference proteome</keyword>
<comment type="caution">
    <text evidence="11">The sequence shown here is derived from an EMBL/GenBank/DDBJ whole genome shotgun (WGS) entry which is preliminary data.</text>
</comment>
<dbReference type="Pfam" id="PF06102">
    <property type="entry name" value="RRP36"/>
    <property type="match status" value="1"/>
</dbReference>
<dbReference type="GO" id="GO:0030686">
    <property type="term" value="C:90S preribosome"/>
    <property type="evidence" value="ECO:0007669"/>
    <property type="project" value="TreeGrafter"/>
</dbReference>
<feature type="compositionally biased region" description="Basic and acidic residues" evidence="10">
    <location>
        <begin position="204"/>
        <end position="231"/>
    </location>
</feature>
<proteinExistence type="inferred from homology"/>
<gene>
    <name evidence="11" type="ORF">BD324DRAFT_623215</name>
</gene>
<feature type="region of interest" description="Disordered" evidence="10">
    <location>
        <begin position="1"/>
        <end position="154"/>
    </location>
</feature>
<evidence type="ECO:0000256" key="7">
    <source>
        <dbReference type="ARBA" id="ARBA00023274"/>
    </source>
</evidence>
<dbReference type="PANTHER" id="PTHR21738">
    <property type="entry name" value="RIBOSOMAL RNA PROCESSING PROTEIN 36 HOMOLOG"/>
    <property type="match status" value="1"/>
</dbReference>
<dbReference type="InParanoid" id="A0A1Y1UJW1"/>
<evidence type="ECO:0000256" key="1">
    <source>
        <dbReference type="ARBA" id="ARBA00004604"/>
    </source>
</evidence>
<comment type="similarity">
    <text evidence="2 9">Belongs to the RRP36 family.</text>
</comment>
<dbReference type="EMBL" id="NBSH01000005">
    <property type="protein sequence ID" value="ORX37756.1"/>
    <property type="molecule type" value="Genomic_DNA"/>
</dbReference>
<comment type="function">
    <text evidence="8 9">Component of the 90S pre-ribosome involved in the maturation of rRNAs. Required for early cleavages of the pre-RNAs in the 40S ribosomal subunit maturation pathway.</text>
</comment>
<evidence type="ECO:0000256" key="5">
    <source>
        <dbReference type="ARBA" id="ARBA00023054"/>
    </source>
</evidence>
<keyword evidence="7 9" id="KW-0687">Ribonucleoprotein</keyword>
<protein>
    <recommendedName>
        <fullName evidence="9">rRNA biogenesis protein RRP36</fullName>
    </recommendedName>
</protein>
<dbReference type="Proteomes" id="UP000193218">
    <property type="component" value="Unassembled WGS sequence"/>
</dbReference>
<dbReference type="OrthoDB" id="448446at2759"/>